<organism evidence="2 3">
    <name type="scientific">Desulfolithobacter dissulfuricans</name>
    <dbReference type="NCBI Taxonomy" id="2795293"/>
    <lineage>
        <taxon>Bacteria</taxon>
        <taxon>Pseudomonadati</taxon>
        <taxon>Thermodesulfobacteriota</taxon>
        <taxon>Desulfobulbia</taxon>
        <taxon>Desulfobulbales</taxon>
        <taxon>Desulfobulbaceae</taxon>
        <taxon>Desulfolithobacter</taxon>
    </lineage>
</organism>
<proteinExistence type="predicted"/>
<accession>A0A915UAP0</accession>
<reference evidence="2" key="1">
    <citation type="submission" date="2020-12" db="EMBL/GenBank/DDBJ databases">
        <title>Desulfobium dissulfuricans gen. nov., sp. nov., a novel mesophilic, sulfate-reducing bacterium isolated from a deep-sea hydrothermal vent.</title>
        <authorList>
            <person name="Hashimoto Y."/>
            <person name="Tame A."/>
            <person name="Sawayama S."/>
            <person name="Miyazaki J."/>
            <person name="Takai K."/>
            <person name="Nakagawa S."/>
        </authorList>
    </citation>
    <scope>NUCLEOTIDE SEQUENCE</scope>
    <source>
        <strain evidence="2">GF1</strain>
    </source>
</reference>
<dbReference type="EMBL" id="AP024233">
    <property type="protein sequence ID" value="BCO10161.1"/>
    <property type="molecule type" value="Genomic_DNA"/>
</dbReference>
<keyword evidence="3" id="KW-1185">Reference proteome</keyword>
<evidence type="ECO:0000256" key="1">
    <source>
        <dbReference type="SAM" id="SignalP"/>
    </source>
</evidence>
<gene>
    <name evidence="2" type="ORF">GF1_25370</name>
</gene>
<dbReference type="Proteomes" id="UP001063350">
    <property type="component" value="Chromosome"/>
</dbReference>
<evidence type="ECO:0000313" key="3">
    <source>
        <dbReference type="Proteomes" id="UP001063350"/>
    </source>
</evidence>
<name>A0A915UAP0_9BACT</name>
<protein>
    <submittedName>
        <fullName evidence="2">Uncharacterized protein</fullName>
    </submittedName>
</protein>
<evidence type="ECO:0000313" key="2">
    <source>
        <dbReference type="EMBL" id="BCO10161.1"/>
    </source>
</evidence>
<feature type="signal peptide" evidence="1">
    <location>
        <begin position="1"/>
        <end position="24"/>
    </location>
</feature>
<dbReference type="AlphaFoldDB" id="A0A915UAP0"/>
<sequence>MKYKIPILLFSLVLLAGGAKNCTAAETAGLAERFYDRFGIETRGYLEALGGLRTDNGADEKDGSAGEVRMQLELSGEMGQTLFTVKGDLAGDAVSEEISLQLREANMLFSPADIMDVKVGRQVLTWGTGDLIFINDMFPKDWQSFFIGRDDEYLKKPSNALKTSFFFEAFNLDLVLTPLLEGSEFISGQRLSYYNPLAGRVVGRDMVMAVDEPESWFSQGEIAARLSKHVSGVELALYGYSGFWQEPEGFDPARGEAIYPRLNVWGGSVRGTIFGGIGNLEAGYYDSVHDQGGRNPLVRPSEYRFLAGFERELAHELTGGFQYYLEVIDGYDNYTESLPAGAQARDELRHLLTMRLTRLLMDQNLILSLFVYYSPSDNDGYARPKATYKLTDQWLVEGGLNLFWGEHDYTFWGQFRDNSNIYARVRYSF</sequence>
<dbReference type="RefSeq" id="WP_267926895.1">
    <property type="nucleotide sequence ID" value="NZ_AP024233.1"/>
</dbReference>
<keyword evidence="1" id="KW-0732">Signal</keyword>
<dbReference type="KEGG" id="ddu:GF1_25370"/>
<feature type="chain" id="PRO_5037079719" evidence="1">
    <location>
        <begin position="25"/>
        <end position="429"/>
    </location>
</feature>